<dbReference type="EMBL" id="QHKI01000006">
    <property type="protein sequence ID" value="RSM87609.1"/>
    <property type="molecule type" value="Genomic_DNA"/>
</dbReference>
<gene>
    <name evidence="2" type="ORF">DMH04_10900</name>
</gene>
<dbReference type="SUPFAM" id="SSF55298">
    <property type="entry name" value="YjgF-like"/>
    <property type="match status" value="1"/>
</dbReference>
<dbReference type="PANTHER" id="PTHR11803:SF58">
    <property type="entry name" value="PROTEIN HMF1-RELATED"/>
    <property type="match status" value="1"/>
</dbReference>
<dbReference type="AlphaFoldDB" id="A0A428ZHP4"/>
<dbReference type="OrthoDB" id="9815126at2"/>
<protein>
    <submittedName>
        <fullName evidence="2">RidA family protein</fullName>
    </submittedName>
</protein>
<name>A0A428ZHP4_KIBAR</name>
<evidence type="ECO:0000256" key="1">
    <source>
        <dbReference type="ARBA" id="ARBA00010552"/>
    </source>
</evidence>
<evidence type="ECO:0000313" key="3">
    <source>
        <dbReference type="Proteomes" id="UP000287547"/>
    </source>
</evidence>
<dbReference type="InterPro" id="IPR035959">
    <property type="entry name" value="RutC-like_sf"/>
</dbReference>
<organism evidence="2 3">
    <name type="scientific">Kibdelosporangium aridum</name>
    <dbReference type="NCBI Taxonomy" id="2030"/>
    <lineage>
        <taxon>Bacteria</taxon>
        <taxon>Bacillati</taxon>
        <taxon>Actinomycetota</taxon>
        <taxon>Actinomycetes</taxon>
        <taxon>Pseudonocardiales</taxon>
        <taxon>Pseudonocardiaceae</taxon>
        <taxon>Kibdelosporangium</taxon>
    </lineage>
</organism>
<dbReference type="Proteomes" id="UP000287547">
    <property type="component" value="Unassembled WGS sequence"/>
</dbReference>
<dbReference type="CDD" id="cd00448">
    <property type="entry name" value="YjgF_YER057c_UK114_family"/>
    <property type="match status" value="1"/>
</dbReference>
<accession>A0A428ZHP4</accession>
<proteinExistence type="inferred from homology"/>
<sequence length="141" mass="15246">MPGVAAASRPAYEVINPADVPAPLGFSHGIAVEARRTVLLAGQVGQKPDGSWEVGVVAQYERALRYLLSVVRRAGGKPKHLVSLTIFVTDLPQFQAHYDEIQAVWQRLVGPNFPAQAVIAVSGLWFPEALMEIQGTAVLFD</sequence>
<comment type="caution">
    <text evidence="2">The sequence shown here is derived from an EMBL/GenBank/DDBJ whole genome shotgun (WGS) entry which is preliminary data.</text>
</comment>
<dbReference type="InterPro" id="IPR006175">
    <property type="entry name" value="YjgF/YER057c/UK114"/>
</dbReference>
<reference evidence="2 3" key="1">
    <citation type="submission" date="2018-05" db="EMBL/GenBank/DDBJ databases">
        <title>Evolution of GPA BGCs.</title>
        <authorList>
            <person name="Waglechner N."/>
            <person name="Wright G.D."/>
        </authorList>
    </citation>
    <scope>NUCLEOTIDE SEQUENCE [LARGE SCALE GENOMIC DNA]</scope>
    <source>
        <strain evidence="2 3">A82846</strain>
    </source>
</reference>
<evidence type="ECO:0000313" key="2">
    <source>
        <dbReference type="EMBL" id="RSM87609.1"/>
    </source>
</evidence>
<dbReference type="GO" id="GO:0019239">
    <property type="term" value="F:deaminase activity"/>
    <property type="evidence" value="ECO:0007669"/>
    <property type="project" value="TreeGrafter"/>
</dbReference>
<dbReference type="Pfam" id="PF01042">
    <property type="entry name" value="Ribonuc_L-PSP"/>
    <property type="match status" value="1"/>
</dbReference>
<dbReference type="GO" id="GO:0005829">
    <property type="term" value="C:cytosol"/>
    <property type="evidence" value="ECO:0007669"/>
    <property type="project" value="TreeGrafter"/>
</dbReference>
<dbReference type="Gene3D" id="3.30.1330.40">
    <property type="entry name" value="RutC-like"/>
    <property type="match status" value="1"/>
</dbReference>
<dbReference type="PANTHER" id="PTHR11803">
    <property type="entry name" value="2-IMINOBUTANOATE/2-IMINOPROPANOATE DEAMINASE RIDA"/>
    <property type="match status" value="1"/>
</dbReference>
<comment type="similarity">
    <text evidence="1">Belongs to the RutC family.</text>
</comment>